<evidence type="ECO:0008006" key="5">
    <source>
        <dbReference type="Google" id="ProtNLM"/>
    </source>
</evidence>
<feature type="compositionally biased region" description="Pro residues" evidence="1">
    <location>
        <begin position="249"/>
        <end position="262"/>
    </location>
</feature>
<keyword evidence="2" id="KW-0732">Signal</keyword>
<feature type="region of interest" description="Disordered" evidence="1">
    <location>
        <begin position="204"/>
        <end position="262"/>
    </location>
</feature>
<feature type="chain" id="PRO_5007557622" description="LPP20 lipoprotein" evidence="2">
    <location>
        <begin position="27"/>
        <end position="262"/>
    </location>
</feature>
<comment type="caution">
    <text evidence="3">The sequence shown here is derived from an EMBL/GenBank/DDBJ whole genome shotgun (WGS) entry which is preliminary data.</text>
</comment>
<protein>
    <recommendedName>
        <fullName evidence="5">LPP20 lipoprotein</fullName>
    </recommendedName>
</protein>
<sequence>MNKKVIALCVLSALVVLSGCSSTNSMKETAEDEAAAVKIHTQAAADQRAAEQKRLETNISKIPEWAIQAPPPDDNGVYAVGIGESDKIRLAIRKAMLDGEYGLAKNYNQLLSGSERQYSQANSGDYSQSQYTQLIDSLVSQVPIVGFEVIHQNVRPVDGAYTAYVLLKLPYNQVNRVLQERGASASSEDIKHSFDELSGRLNKLQKQNAQQVSQPSPGIPPGIPFTTTTVIESPVPPPAPIVSEGPGPNDAPPPPNPDHAGN</sequence>
<evidence type="ECO:0000313" key="4">
    <source>
        <dbReference type="Proteomes" id="UP000075653"/>
    </source>
</evidence>
<organism evidence="3 4">
    <name type="scientific">Ferrovum myxofaciens</name>
    <dbReference type="NCBI Taxonomy" id="416213"/>
    <lineage>
        <taxon>Bacteria</taxon>
        <taxon>Pseudomonadati</taxon>
        <taxon>Pseudomonadota</taxon>
        <taxon>Betaproteobacteria</taxon>
        <taxon>Ferrovales</taxon>
        <taxon>Ferrovaceae</taxon>
        <taxon>Ferrovum</taxon>
    </lineage>
</organism>
<dbReference type="STRING" id="1789004.FEMY_11390"/>
<evidence type="ECO:0000256" key="2">
    <source>
        <dbReference type="SAM" id="SignalP"/>
    </source>
</evidence>
<dbReference type="EMBL" id="LRRD01000017">
    <property type="protein sequence ID" value="KXW58314.1"/>
    <property type="molecule type" value="Genomic_DNA"/>
</dbReference>
<reference evidence="3 4" key="1">
    <citation type="submission" date="2016-01" db="EMBL/GenBank/DDBJ databases">
        <title>Genome sequence of the acidophilic iron oxidising Ferrovum strain Z-31.</title>
        <authorList>
            <person name="Poehlein A."/>
            <person name="Ullrich S.R."/>
            <person name="Schloemann M."/>
            <person name="Muehling M."/>
            <person name="Daniel R."/>
        </authorList>
    </citation>
    <scope>NUCLEOTIDE SEQUENCE [LARGE SCALE GENOMIC DNA]</scope>
    <source>
        <strain evidence="3 4">Z-31</strain>
    </source>
</reference>
<name>A0A149VZK1_9PROT</name>
<evidence type="ECO:0000313" key="3">
    <source>
        <dbReference type="EMBL" id="KXW58314.1"/>
    </source>
</evidence>
<gene>
    <name evidence="3" type="ORF">FEMY_11390</name>
</gene>
<keyword evidence="4" id="KW-1185">Reference proteome</keyword>
<dbReference type="AlphaFoldDB" id="A0A149VZK1"/>
<proteinExistence type="predicted"/>
<evidence type="ECO:0000256" key="1">
    <source>
        <dbReference type="SAM" id="MobiDB-lite"/>
    </source>
</evidence>
<dbReference type="PATRIC" id="fig|1789004.3.peg.1155"/>
<dbReference type="Proteomes" id="UP000075653">
    <property type="component" value="Unassembled WGS sequence"/>
</dbReference>
<feature type="signal peptide" evidence="2">
    <location>
        <begin position="1"/>
        <end position="26"/>
    </location>
</feature>
<dbReference type="PROSITE" id="PS51257">
    <property type="entry name" value="PROKAR_LIPOPROTEIN"/>
    <property type="match status" value="1"/>
</dbReference>
<accession>A0A149VZK1</accession>